<dbReference type="Pfam" id="PF17754">
    <property type="entry name" value="TetR_C_14"/>
    <property type="match status" value="1"/>
</dbReference>
<dbReference type="Gene3D" id="1.10.357.10">
    <property type="entry name" value="Tetracycline Repressor, domain 2"/>
    <property type="match status" value="1"/>
</dbReference>
<keyword evidence="1" id="KW-0805">Transcription regulation</keyword>
<dbReference type="PANTHER" id="PTHR30055">
    <property type="entry name" value="HTH-TYPE TRANSCRIPTIONAL REGULATOR RUTR"/>
    <property type="match status" value="1"/>
</dbReference>
<dbReference type="InterPro" id="IPR050109">
    <property type="entry name" value="HTH-type_TetR-like_transc_reg"/>
</dbReference>
<dbReference type="PRINTS" id="PR00455">
    <property type="entry name" value="HTHTETR"/>
</dbReference>
<dbReference type="OrthoDB" id="3296001at2"/>
<dbReference type="InterPro" id="IPR041347">
    <property type="entry name" value="MftR_C"/>
</dbReference>
<protein>
    <submittedName>
        <fullName evidence="6">DNA-binding transcriptional regulator, AcrR family</fullName>
    </submittedName>
</protein>
<name>A0A1H3GNR4_9PSEU</name>
<evidence type="ECO:0000313" key="7">
    <source>
        <dbReference type="Proteomes" id="UP000199515"/>
    </source>
</evidence>
<feature type="domain" description="HTH tetR-type" evidence="5">
    <location>
        <begin position="16"/>
        <end position="76"/>
    </location>
</feature>
<evidence type="ECO:0000256" key="2">
    <source>
        <dbReference type="ARBA" id="ARBA00023125"/>
    </source>
</evidence>
<dbReference type="InterPro" id="IPR009057">
    <property type="entry name" value="Homeodomain-like_sf"/>
</dbReference>
<dbReference type="AlphaFoldDB" id="A0A1H3GNR4"/>
<dbReference type="STRING" id="589385.SAMN05421504_104330"/>
<dbReference type="GO" id="GO:0000976">
    <property type="term" value="F:transcription cis-regulatory region binding"/>
    <property type="evidence" value="ECO:0007669"/>
    <property type="project" value="TreeGrafter"/>
</dbReference>
<dbReference type="InterPro" id="IPR023772">
    <property type="entry name" value="DNA-bd_HTH_TetR-type_CS"/>
</dbReference>
<evidence type="ECO:0000259" key="5">
    <source>
        <dbReference type="PROSITE" id="PS50977"/>
    </source>
</evidence>
<evidence type="ECO:0000256" key="3">
    <source>
        <dbReference type="ARBA" id="ARBA00023163"/>
    </source>
</evidence>
<dbReference type="Gene3D" id="1.10.10.60">
    <property type="entry name" value="Homeodomain-like"/>
    <property type="match status" value="1"/>
</dbReference>
<dbReference type="SUPFAM" id="SSF46689">
    <property type="entry name" value="Homeodomain-like"/>
    <property type="match status" value="1"/>
</dbReference>
<organism evidence="6 7">
    <name type="scientific">Amycolatopsis xylanica</name>
    <dbReference type="NCBI Taxonomy" id="589385"/>
    <lineage>
        <taxon>Bacteria</taxon>
        <taxon>Bacillati</taxon>
        <taxon>Actinomycetota</taxon>
        <taxon>Actinomycetes</taxon>
        <taxon>Pseudonocardiales</taxon>
        <taxon>Pseudonocardiaceae</taxon>
        <taxon>Amycolatopsis</taxon>
    </lineage>
</organism>
<accession>A0A1H3GNR4</accession>
<reference evidence="6 7" key="1">
    <citation type="submission" date="2016-10" db="EMBL/GenBank/DDBJ databases">
        <authorList>
            <person name="de Groot N.N."/>
        </authorList>
    </citation>
    <scope>NUCLEOTIDE SEQUENCE [LARGE SCALE GENOMIC DNA]</scope>
    <source>
        <strain evidence="6 7">CPCC 202699</strain>
    </source>
</reference>
<proteinExistence type="predicted"/>
<dbReference type="PROSITE" id="PS01081">
    <property type="entry name" value="HTH_TETR_1"/>
    <property type="match status" value="1"/>
</dbReference>
<keyword evidence="7" id="KW-1185">Reference proteome</keyword>
<dbReference type="GO" id="GO:0003700">
    <property type="term" value="F:DNA-binding transcription factor activity"/>
    <property type="evidence" value="ECO:0007669"/>
    <property type="project" value="TreeGrafter"/>
</dbReference>
<keyword evidence="3" id="KW-0804">Transcription</keyword>
<dbReference type="InterPro" id="IPR001647">
    <property type="entry name" value="HTH_TetR"/>
</dbReference>
<dbReference type="PROSITE" id="PS50977">
    <property type="entry name" value="HTH_TETR_2"/>
    <property type="match status" value="1"/>
</dbReference>
<sequence length="206" mass="22869">MPEIPPGLSLRERKKFETHRTLARAAVRLVAEHGLDKVTVDDIAAAAGVSVRTFFNYFASKDDAVVIAYPDRDERTVAVVEALLAAPPEVSTMRALLDALDDDFSRIEENREEWLARMSIFEQNLHLVSRMMVAQAESERQLVEAIARRSGCDAQKDFYPMLLFSLLGAGMSAAIRRWHALGGHGSLRELLNEAMDAVANGLPEPH</sequence>
<dbReference type="EMBL" id="FNON01000004">
    <property type="protein sequence ID" value="SDY04690.1"/>
    <property type="molecule type" value="Genomic_DNA"/>
</dbReference>
<dbReference type="PANTHER" id="PTHR30055:SF238">
    <property type="entry name" value="MYCOFACTOCIN BIOSYNTHESIS TRANSCRIPTIONAL REGULATOR MFTR-RELATED"/>
    <property type="match status" value="1"/>
</dbReference>
<dbReference type="Proteomes" id="UP000199515">
    <property type="component" value="Unassembled WGS sequence"/>
</dbReference>
<evidence type="ECO:0000256" key="1">
    <source>
        <dbReference type="ARBA" id="ARBA00023015"/>
    </source>
</evidence>
<evidence type="ECO:0000256" key="4">
    <source>
        <dbReference type="PROSITE-ProRule" id="PRU00335"/>
    </source>
</evidence>
<keyword evidence="2 4" id="KW-0238">DNA-binding</keyword>
<feature type="DNA-binding region" description="H-T-H motif" evidence="4">
    <location>
        <begin position="39"/>
        <end position="58"/>
    </location>
</feature>
<dbReference type="Pfam" id="PF00440">
    <property type="entry name" value="TetR_N"/>
    <property type="match status" value="1"/>
</dbReference>
<gene>
    <name evidence="6" type="ORF">SAMN05421504_104330</name>
</gene>
<evidence type="ECO:0000313" key="6">
    <source>
        <dbReference type="EMBL" id="SDY04690.1"/>
    </source>
</evidence>
<dbReference type="RefSeq" id="WP_091291138.1">
    <property type="nucleotide sequence ID" value="NZ_FNON01000004.1"/>
</dbReference>